<dbReference type="InterPro" id="IPR023996">
    <property type="entry name" value="TonB-dep_OMP_SusC/RagA"/>
</dbReference>
<dbReference type="NCBIfam" id="TIGR04056">
    <property type="entry name" value="OMP_RagA_SusC"/>
    <property type="match status" value="1"/>
</dbReference>
<evidence type="ECO:0000256" key="5">
    <source>
        <dbReference type="ARBA" id="ARBA00023077"/>
    </source>
</evidence>
<evidence type="ECO:0000256" key="6">
    <source>
        <dbReference type="ARBA" id="ARBA00023136"/>
    </source>
</evidence>
<keyword evidence="4 8" id="KW-0812">Transmembrane</keyword>
<name>A0A916NMF5_9BACT</name>
<proteinExistence type="inferred from homology"/>
<accession>A0A916NMF5</accession>
<organism evidence="12 13">
    <name type="scientific">Dyadobacter helix</name>
    <dbReference type="NCBI Taxonomy" id="2822344"/>
    <lineage>
        <taxon>Bacteria</taxon>
        <taxon>Pseudomonadati</taxon>
        <taxon>Bacteroidota</taxon>
        <taxon>Cytophagia</taxon>
        <taxon>Cytophagales</taxon>
        <taxon>Spirosomataceae</taxon>
        <taxon>Dyadobacter</taxon>
    </lineage>
</organism>
<dbReference type="SUPFAM" id="SSF56935">
    <property type="entry name" value="Porins"/>
    <property type="match status" value="1"/>
</dbReference>
<reference evidence="12" key="1">
    <citation type="submission" date="2021-04" db="EMBL/GenBank/DDBJ databases">
        <authorList>
            <person name="Rodrigo-Torres L."/>
            <person name="Arahal R. D."/>
            <person name="Lucena T."/>
        </authorList>
    </citation>
    <scope>NUCLEOTIDE SEQUENCE</scope>
    <source>
        <strain evidence="12">CECT 9275</strain>
    </source>
</reference>
<keyword evidence="2 8" id="KW-0813">Transport</keyword>
<dbReference type="Proteomes" id="UP000680038">
    <property type="component" value="Unassembled WGS sequence"/>
</dbReference>
<dbReference type="PROSITE" id="PS52016">
    <property type="entry name" value="TONB_DEPENDENT_REC_3"/>
    <property type="match status" value="1"/>
</dbReference>
<dbReference type="FunFam" id="2.170.130.10:FF:000008">
    <property type="entry name" value="SusC/RagA family TonB-linked outer membrane protein"/>
    <property type="match status" value="1"/>
</dbReference>
<keyword evidence="13" id="KW-1185">Reference proteome</keyword>
<evidence type="ECO:0000256" key="9">
    <source>
        <dbReference type="RuleBase" id="RU003357"/>
    </source>
</evidence>
<evidence type="ECO:0000256" key="4">
    <source>
        <dbReference type="ARBA" id="ARBA00022692"/>
    </source>
</evidence>
<evidence type="ECO:0000313" key="13">
    <source>
        <dbReference type="Proteomes" id="UP000680038"/>
    </source>
</evidence>
<feature type="domain" description="TonB-dependent receptor-like beta-barrel" evidence="10">
    <location>
        <begin position="439"/>
        <end position="989"/>
    </location>
</feature>
<comment type="subcellular location">
    <subcellularLocation>
        <location evidence="1 8">Cell outer membrane</location>
        <topology evidence="1 8">Multi-pass membrane protein</topology>
    </subcellularLocation>
</comment>
<comment type="caution">
    <text evidence="12">The sequence shown here is derived from an EMBL/GenBank/DDBJ whole genome shotgun (WGS) entry which is preliminary data.</text>
</comment>
<keyword evidence="7 8" id="KW-0998">Cell outer membrane</keyword>
<dbReference type="RefSeq" id="WP_215240224.1">
    <property type="nucleotide sequence ID" value="NZ_CAJRAF010000002.1"/>
</dbReference>
<dbReference type="NCBIfam" id="TIGR04057">
    <property type="entry name" value="SusC_RagA_signa"/>
    <property type="match status" value="1"/>
</dbReference>
<dbReference type="EMBL" id="CAJRAF010000002">
    <property type="protein sequence ID" value="CAG5006269.1"/>
    <property type="molecule type" value="Genomic_DNA"/>
</dbReference>
<dbReference type="GO" id="GO:0009279">
    <property type="term" value="C:cell outer membrane"/>
    <property type="evidence" value="ECO:0007669"/>
    <property type="project" value="UniProtKB-SubCell"/>
</dbReference>
<dbReference type="Gene3D" id="2.40.170.20">
    <property type="entry name" value="TonB-dependent receptor, beta-barrel domain"/>
    <property type="match status" value="1"/>
</dbReference>
<keyword evidence="6 8" id="KW-0472">Membrane</keyword>
<evidence type="ECO:0000256" key="7">
    <source>
        <dbReference type="ARBA" id="ARBA00023237"/>
    </source>
</evidence>
<protein>
    <submittedName>
        <fullName evidence="12">TonB-dependent receptor P3</fullName>
    </submittedName>
</protein>
<gene>
    <name evidence="12" type="ORF">DYBT9275_03777</name>
</gene>
<dbReference type="Pfam" id="PF07715">
    <property type="entry name" value="Plug"/>
    <property type="match status" value="1"/>
</dbReference>
<keyword evidence="3 8" id="KW-1134">Transmembrane beta strand</keyword>
<dbReference type="Pfam" id="PF13715">
    <property type="entry name" value="CarbopepD_reg_2"/>
    <property type="match status" value="1"/>
</dbReference>
<keyword evidence="5 9" id="KW-0798">TonB box</keyword>
<dbReference type="Gene3D" id="2.170.130.10">
    <property type="entry name" value="TonB-dependent receptor, plug domain"/>
    <property type="match status" value="1"/>
</dbReference>
<dbReference type="InterPro" id="IPR039426">
    <property type="entry name" value="TonB-dep_rcpt-like"/>
</dbReference>
<dbReference type="SUPFAM" id="SSF49464">
    <property type="entry name" value="Carboxypeptidase regulatory domain-like"/>
    <property type="match status" value="1"/>
</dbReference>
<dbReference type="InterPro" id="IPR023997">
    <property type="entry name" value="TonB-dep_OMP_SusC/RagA_CS"/>
</dbReference>
<evidence type="ECO:0000259" key="11">
    <source>
        <dbReference type="Pfam" id="PF07715"/>
    </source>
</evidence>
<evidence type="ECO:0000256" key="3">
    <source>
        <dbReference type="ARBA" id="ARBA00022452"/>
    </source>
</evidence>
<evidence type="ECO:0000256" key="1">
    <source>
        <dbReference type="ARBA" id="ARBA00004571"/>
    </source>
</evidence>
<evidence type="ECO:0000256" key="2">
    <source>
        <dbReference type="ARBA" id="ARBA00022448"/>
    </source>
</evidence>
<dbReference type="InterPro" id="IPR037066">
    <property type="entry name" value="Plug_dom_sf"/>
</dbReference>
<keyword evidence="12" id="KW-0675">Receptor</keyword>
<sequence>MKRVTTRYFHHKWTPRSIFLSSLFTVSVVSIFPEQLQAGPFEKGTVSPDANATPWFLERTVKGKVVDEKGVTLPGVNVIIKGTTKGTVTDENGAFSIAVPDGEAILAFSYIGHITQEISVVNQSFLDITLKADTKSLEEVVVVGYGQQKTREVTGSISSLSTAQLQDQPVGQIGQKIQGRIAGVQINQTSGQPGKGISIRIRGAASVNAGNSPLYVVDGAPIVGDINSINPTEIENITVLKGPSAASIYGSRAANGVVLITTKQARPGKTVVQFSVSQGVGRVPDRGRPDLMNAKEFLEFQKGIFEDKIKYEGYAGGIPALYQNPQSWTGPDTDWMDEMLRNSRMSSYNLSLLAGKDKFTSATTVGYYDESGVMLNTGYKRFSLRSNNEYQVNDKIRVGLNVAPTYQTGQNFGTDGTYNIIFAGLTTPPIFSPNEKNADGTRKLRFEGPGLFTQPNWVSVLETSKNKETVSRLLSNAFLEFEFLKNFKFKSAVSTDIANTTNRIFNPSSTGTIWSPPPTIPSGSYSTTNYYSWLTENTLTYSKTFADDHQLEILAGYSAQKFHQEYNSLSGSNFPDDLVSWIDAAAVKNGSNNTTEWSLLSMYSRFNYSFKGKYLLSASIRRDGSSRFGSENRWGAFPSVSAGWIVSDEKFMENLHSLSYLKLRAEYGLVGNFNIGNYSQFGRVSTTNYVYGGALAQGRSLTTLGNNKLTWETTKGIDVGIDISFFNDRLSFTADYYQKSIDDMLYQVDIPMGTGFGNIQSNIGGFKFWGYEFSASTRNLTGALTWNTDFNISVNHNRVEKLGTNNTPIDGVGEQGTYWKTEVGRPIGQFWGYVFDGVYMNQQEFDSQPKAVTSSVGTVRYKDLNGDGVITNTDRAFLGNPNPKFIFGLANSLSYKGLDLNVVISGAIGQDIINGQKEWSDNQDGVFNVQKYWKDRWRSESEPGNGIYPRTTGAGNNFFRYANSRWIEDGSYVTIKNITLGYTLPVLKKVFSRTRATLSCQQAAVFTKYKGMSPEASINGLNGLREGVDAGAYPVPRTFAIGLDLNF</sequence>
<dbReference type="Gene3D" id="2.60.40.1120">
    <property type="entry name" value="Carboxypeptidase-like, regulatory domain"/>
    <property type="match status" value="1"/>
</dbReference>
<dbReference type="AlphaFoldDB" id="A0A916NMF5"/>
<dbReference type="InterPro" id="IPR000531">
    <property type="entry name" value="Beta-barrel_TonB"/>
</dbReference>
<comment type="similarity">
    <text evidence="8 9">Belongs to the TonB-dependent receptor family.</text>
</comment>
<dbReference type="InterPro" id="IPR008969">
    <property type="entry name" value="CarboxyPept-like_regulatory"/>
</dbReference>
<feature type="domain" description="TonB-dependent receptor plug" evidence="11">
    <location>
        <begin position="150"/>
        <end position="257"/>
    </location>
</feature>
<dbReference type="InterPro" id="IPR036942">
    <property type="entry name" value="Beta-barrel_TonB_sf"/>
</dbReference>
<evidence type="ECO:0000259" key="10">
    <source>
        <dbReference type="Pfam" id="PF00593"/>
    </source>
</evidence>
<dbReference type="Pfam" id="PF00593">
    <property type="entry name" value="TonB_dep_Rec_b-barrel"/>
    <property type="match status" value="1"/>
</dbReference>
<dbReference type="InterPro" id="IPR012910">
    <property type="entry name" value="Plug_dom"/>
</dbReference>
<evidence type="ECO:0000256" key="8">
    <source>
        <dbReference type="PROSITE-ProRule" id="PRU01360"/>
    </source>
</evidence>
<evidence type="ECO:0000313" key="12">
    <source>
        <dbReference type="EMBL" id="CAG5006269.1"/>
    </source>
</evidence>